<comment type="caution">
    <text evidence="2">The sequence shown here is derived from an EMBL/GenBank/DDBJ whole genome shotgun (WGS) entry which is preliminary data.</text>
</comment>
<organism evidence="2 3">
    <name type="scientific">Cladophialophora chaetospira</name>
    <dbReference type="NCBI Taxonomy" id="386627"/>
    <lineage>
        <taxon>Eukaryota</taxon>
        <taxon>Fungi</taxon>
        <taxon>Dikarya</taxon>
        <taxon>Ascomycota</taxon>
        <taxon>Pezizomycotina</taxon>
        <taxon>Eurotiomycetes</taxon>
        <taxon>Chaetothyriomycetidae</taxon>
        <taxon>Chaetothyriales</taxon>
        <taxon>Herpotrichiellaceae</taxon>
        <taxon>Cladophialophora</taxon>
    </lineage>
</organism>
<keyword evidence="3" id="KW-1185">Reference proteome</keyword>
<dbReference type="Pfam" id="PF20253">
    <property type="entry name" value="DUF6604"/>
    <property type="match status" value="1"/>
</dbReference>
<dbReference type="InterPro" id="IPR046539">
    <property type="entry name" value="DUF6604"/>
</dbReference>
<dbReference type="EMBL" id="JAPDRK010000009">
    <property type="protein sequence ID" value="KAJ9608927.1"/>
    <property type="molecule type" value="Genomic_DNA"/>
</dbReference>
<dbReference type="PANTHER" id="PTHR38795">
    <property type="entry name" value="DUF6604 DOMAIN-CONTAINING PROTEIN"/>
    <property type="match status" value="1"/>
</dbReference>
<accession>A0AA38X9A2</accession>
<protein>
    <recommendedName>
        <fullName evidence="1">DUF6604 domain-containing protein</fullName>
    </recommendedName>
</protein>
<reference evidence="2" key="1">
    <citation type="submission" date="2022-10" db="EMBL/GenBank/DDBJ databases">
        <title>Culturing micro-colonial fungi from biological soil crusts in the Mojave desert and describing Neophaeococcomyces mojavensis, and introducing the new genera and species Taxawa tesnikishii.</title>
        <authorList>
            <person name="Kurbessoian T."/>
            <person name="Stajich J.E."/>
        </authorList>
    </citation>
    <scope>NUCLEOTIDE SEQUENCE</scope>
    <source>
        <strain evidence="2">TK_41</strain>
    </source>
</reference>
<feature type="domain" description="DUF6604" evidence="1">
    <location>
        <begin position="46"/>
        <end position="255"/>
    </location>
</feature>
<proteinExistence type="predicted"/>
<evidence type="ECO:0000313" key="2">
    <source>
        <dbReference type="EMBL" id="KAJ9608927.1"/>
    </source>
</evidence>
<dbReference type="Proteomes" id="UP001172673">
    <property type="component" value="Unassembled WGS sequence"/>
</dbReference>
<gene>
    <name evidence="2" type="ORF">H2200_006698</name>
</gene>
<dbReference type="AlphaFoldDB" id="A0AA38X9A2"/>
<name>A0AA38X9A2_9EURO</name>
<sequence>MILNPSHKLTSSGLPPDVLEVYVRYKRNTRGLLTWFQQQDPKPGAPFENLTIKCLETLVQKVAKSLISLPDIVHFYFQGAISDRKRLSKYYRTQVDGTIDDAGTLGHEHFTAFLEKIYTDLCARLGHLKPQGHPKQSPPTSQVFPEVNQSERLAVEEAKDAEEQDNGDLEIPKHFSATIPAPQTSSRKGTDIHLADDELGIALEVMAAAQRIQNISASIDGYWGAAGKGTISFVVASFLTNAAFASLRQVVSDLLQHDESLSTSKFFEICSSFRGSFETELRNQKIVGTNNSLTSRLQHIARTLADCQDDEDLFMHDPSCARCGHNFAAQVHSIVAKKAGGSRFISSAMTENIVHWVSSEIIPLNSIMRSTPVYSDVAEDLITDVKDSKTSWDAVLGLNLLTQSYRVYLHYLKQPHLVPKSRIIALKLAQQCMALDLQCYASHNCWDLVFQSPWVAGNHVLEVLDLCNYYGYYLLKYRNYMGAVLHAYNALTQLGGLDKIPALEKIGTQFCGILFPGGNLPKSNFHACWARYVGARLKFKKNHKGKNTHDNWCLAIPARAAKVAAGIDIPNQRQNDKLGCLLFNIKQQDYHISDVQCTELNDAYAKAQEMRKKNGTKEMPDINSQSSGAVLEKQKLLPLAVTTQTMFASSAKTLPLARINVFAAFERCVRVVSAVSDKMHHEEHLGKGDYCICFANELLEASDRLVKGRRFGKLEAWKEHERKLVEDMKEALLEAFGNVKDEELLWDV</sequence>
<dbReference type="PANTHER" id="PTHR38795:SF1">
    <property type="entry name" value="DUF6604 DOMAIN-CONTAINING PROTEIN"/>
    <property type="match status" value="1"/>
</dbReference>
<evidence type="ECO:0000313" key="3">
    <source>
        <dbReference type="Proteomes" id="UP001172673"/>
    </source>
</evidence>
<evidence type="ECO:0000259" key="1">
    <source>
        <dbReference type="Pfam" id="PF20253"/>
    </source>
</evidence>